<dbReference type="AlphaFoldDB" id="A0AAV5RZ36"/>
<dbReference type="Proteomes" id="UP001377567">
    <property type="component" value="Unassembled WGS sequence"/>
</dbReference>
<evidence type="ECO:0000313" key="3">
    <source>
        <dbReference type="Proteomes" id="UP001377567"/>
    </source>
</evidence>
<proteinExistence type="predicted"/>
<evidence type="ECO:0000256" key="1">
    <source>
        <dbReference type="SAM" id="MobiDB-lite"/>
    </source>
</evidence>
<organism evidence="2 3">
    <name type="scientific">Maudiozyma humilis</name>
    <name type="common">Sour dough yeast</name>
    <name type="synonym">Kazachstania humilis</name>
    <dbReference type="NCBI Taxonomy" id="51915"/>
    <lineage>
        <taxon>Eukaryota</taxon>
        <taxon>Fungi</taxon>
        <taxon>Dikarya</taxon>
        <taxon>Ascomycota</taxon>
        <taxon>Saccharomycotina</taxon>
        <taxon>Saccharomycetes</taxon>
        <taxon>Saccharomycetales</taxon>
        <taxon>Saccharomycetaceae</taxon>
        <taxon>Maudiozyma</taxon>
    </lineage>
</organism>
<name>A0AAV5RZ36_MAUHU</name>
<accession>A0AAV5RZ36</accession>
<dbReference type="EMBL" id="BTGD01000008">
    <property type="protein sequence ID" value="GMM56322.1"/>
    <property type="molecule type" value="Genomic_DNA"/>
</dbReference>
<feature type="region of interest" description="Disordered" evidence="1">
    <location>
        <begin position="649"/>
        <end position="669"/>
    </location>
</feature>
<protein>
    <submittedName>
        <fullName evidence="2">Mrx1 protein</fullName>
    </submittedName>
</protein>
<reference evidence="2 3" key="1">
    <citation type="journal article" date="2023" name="Elife">
        <title>Identification of key yeast species and microbe-microbe interactions impacting larval growth of Drosophila in the wild.</title>
        <authorList>
            <person name="Mure A."/>
            <person name="Sugiura Y."/>
            <person name="Maeda R."/>
            <person name="Honda K."/>
            <person name="Sakurai N."/>
            <person name="Takahashi Y."/>
            <person name="Watada M."/>
            <person name="Katoh T."/>
            <person name="Gotoh A."/>
            <person name="Gotoh Y."/>
            <person name="Taniguchi I."/>
            <person name="Nakamura K."/>
            <person name="Hayashi T."/>
            <person name="Katayama T."/>
            <person name="Uemura T."/>
            <person name="Hattori Y."/>
        </authorList>
    </citation>
    <scope>NUCLEOTIDE SEQUENCE [LARGE SCALE GENOMIC DNA]</scope>
    <source>
        <strain evidence="2 3">KH-74</strain>
    </source>
</reference>
<keyword evidence="3" id="KW-1185">Reference proteome</keyword>
<feature type="compositionally biased region" description="Polar residues" evidence="1">
    <location>
        <begin position="656"/>
        <end position="669"/>
    </location>
</feature>
<evidence type="ECO:0000313" key="2">
    <source>
        <dbReference type="EMBL" id="GMM56322.1"/>
    </source>
</evidence>
<gene>
    <name evidence="2" type="ORF">DAKH74_029380</name>
</gene>
<sequence>MLRTSTSFRHLVRVKSARTLSSTGPLLESSLKRKLDYLKKHERLLRKSPNELKRIKENKSIKTKKELKRGYTKQKAFDVIKKYNLESSLVNTGSIHDVGPTTDNNVKLLATTRDKRLIYTILGITGEQLRDSKLVYEDAAKFIRRGQLEKAVFLAKLAKQRGSAAMNLITEHYLNDLQSPNSGIDMYNWRKKVNIPLNEYSNTILFSGLANQKKHISKKNGEFVYNTVQKLIEDHNLNQKEYNSALGALSNCTDVTYAIRLFQNVNSIKGVHHDTISHLWMCRTLTRVKTTALFIELFNEFITSIKARDVDQRLIFEVCKILHQKDDMCSSLVKAVDKYYKTDFGSKWTEAVDKESLVSKQLKLPELKDWELTEKYAINRHVIGLLLENSVKTGSWKLGEKIFRKTLETNSALIDMNMFHSYLELLVKSHPVGSVARCFKIMNDPLIKKKNFDSKHTLILLYRAFIAEASKATVNMDPSKVDDLLDRCDQFIRKYDMKNSVSLATPVYSRESWLYVFQILKKIGGSKKIGVPRQEKLLDECLKTMSSGYFDLGKIKPKDYKSQIYIELEVVRLISGVADQYIIPDFEIQQEETKTDKFLHRRLLLRLKQKMLMHIGELEGWERKKKVIESENLEWSIKQISKRLLNKDYGAPEGITDNSSGESKNPQTH</sequence>
<comment type="caution">
    <text evidence="2">The sequence shown here is derived from an EMBL/GenBank/DDBJ whole genome shotgun (WGS) entry which is preliminary data.</text>
</comment>